<name>A0AAX2QSN1_9HYPH</name>
<dbReference type="AlphaFoldDB" id="A0AAX2QSN1"/>
<evidence type="ECO:0000313" key="1">
    <source>
        <dbReference type="EMBL" id="TCU29914.1"/>
    </source>
</evidence>
<evidence type="ECO:0000313" key="2">
    <source>
        <dbReference type="Proteomes" id="UP000295021"/>
    </source>
</evidence>
<evidence type="ECO:0008006" key="3">
    <source>
        <dbReference type="Google" id="ProtNLM"/>
    </source>
</evidence>
<reference evidence="1 2" key="1">
    <citation type="submission" date="2019-03" db="EMBL/GenBank/DDBJ databases">
        <title>Genomic Encyclopedia of Type Strains, Phase IV (KMG-V): Genome sequencing to study the core and pangenomes of soil and plant-associated prokaryotes.</title>
        <authorList>
            <person name="Whitman W."/>
        </authorList>
    </citation>
    <scope>NUCLEOTIDE SEQUENCE [LARGE SCALE GENOMIC DNA]</scope>
    <source>
        <strain evidence="1 2">FB403</strain>
    </source>
</reference>
<dbReference type="Proteomes" id="UP000295021">
    <property type="component" value="Unassembled WGS sequence"/>
</dbReference>
<accession>A0AAX2QSN1</accession>
<dbReference type="EMBL" id="SMBI01000001">
    <property type="protein sequence ID" value="TCU29914.1"/>
    <property type="molecule type" value="Genomic_DNA"/>
</dbReference>
<protein>
    <recommendedName>
        <fullName evidence="3">PH domain-containing protein</fullName>
    </recommendedName>
</protein>
<comment type="caution">
    <text evidence="1">The sequence shown here is derived from an EMBL/GenBank/DDBJ whole genome shotgun (WGS) entry which is preliminary data.</text>
</comment>
<organism evidence="1 2">
    <name type="scientific">Rhizobium laguerreae</name>
    <dbReference type="NCBI Taxonomy" id="1076926"/>
    <lineage>
        <taxon>Bacteria</taxon>
        <taxon>Pseudomonadati</taxon>
        <taxon>Pseudomonadota</taxon>
        <taxon>Alphaproteobacteria</taxon>
        <taxon>Hyphomicrobiales</taxon>
        <taxon>Rhizobiaceae</taxon>
        <taxon>Rhizobium/Agrobacterium group</taxon>
        <taxon>Rhizobium</taxon>
    </lineage>
</organism>
<proteinExistence type="predicted"/>
<sequence>MVMLSLRIANNEAAECRRHWVSVIARLSANLFAAGQSGPVDDQHKDEEGGCCDRRGEGNLVVHVVNPGWMAPVNACGVTEFHVASLRSAPAD</sequence>
<gene>
    <name evidence="1" type="ORF">EV131_101400</name>
</gene>